<protein>
    <recommendedName>
        <fullName evidence="3">C2H2-type domain-containing protein</fullName>
    </recommendedName>
</protein>
<name>A0ABD2NB24_9CUCU</name>
<dbReference type="AlphaFoldDB" id="A0ABD2NB24"/>
<comment type="caution">
    <text evidence="1">The sequence shown here is derived from an EMBL/GenBank/DDBJ whole genome shotgun (WGS) entry which is preliminary data.</text>
</comment>
<accession>A0ABD2NB24</accession>
<sequence length="177" mass="20771">MLFNPNTCRIRLQIMKEEILIDFGGKYNGKNCEKSSNDEDGNLQCENNFSQYSNEDIFVALQDVKHPQKDTTEYIMPEVKKEQLENSKYFGDQLKIIFPAVMILRNKKDNLDIIEPLCSYSPIVKDEFEEHSENMESLKCEDESADKGKKNYECDICGHVVTQKEVWIFIKMLHIWE</sequence>
<gene>
    <name evidence="1" type="ORF">HHI36_020488</name>
</gene>
<dbReference type="EMBL" id="JABFTP020000083">
    <property type="protein sequence ID" value="KAL3275742.1"/>
    <property type="molecule type" value="Genomic_DNA"/>
</dbReference>
<evidence type="ECO:0000313" key="1">
    <source>
        <dbReference type="EMBL" id="KAL3275742.1"/>
    </source>
</evidence>
<keyword evidence="2" id="KW-1185">Reference proteome</keyword>
<proteinExistence type="predicted"/>
<organism evidence="1 2">
    <name type="scientific">Cryptolaemus montrouzieri</name>
    <dbReference type="NCBI Taxonomy" id="559131"/>
    <lineage>
        <taxon>Eukaryota</taxon>
        <taxon>Metazoa</taxon>
        <taxon>Ecdysozoa</taxon>
        <taxon>Arthropoda</taxon>
        <taxon>Hexapoda</taxon>
        <taxon>Insecta</taxon>
        <taxon>Pterygota</taxon>
        <taxon>Neoptera</taxon>
        <taxon>Endopterygota</taxon>
        <taxon>Coleoptera</taxon>
        <taxon>Polyphaga</taxon>
        <taxon>Cucujiformia</taxon>
        <taxon>Coccinelloidea</taxon>
        <taxon>Coccinellidae</taxon>
        <taxon>Scymninae</taxon>
        <taxon>Scymnini</taxon>
        <taxon>Cryptolaemus</taxon>
    </lineage>
</organism>
<evidence type="ECO:0008006" key="3">
    <source>
        <dbReference type="Google" id="ProtNLM"/>
    </source>
</evidence>
<reference evidence="1 2" key="1">
    <citation type="journal article" date="2021" name="BMC Biol.">
        <title>Horizontally acquired antibacterial genes associated with adaptive radiation of ladybird beetles.</title>
        <authorList>
            <person name="Li H.S."/>
            <person name="Tang X.F."/>
            <person name="Huang Y.H."/>
            <person name="Xu Z.Y."/>
            <person name="Chen M.L."/>
            <person name="Du X.Y."/>
            <person name="Qiu B.Y."/>
            <person name="Chen P.T."/>
            <person name="Zhang W."/>
            <person name="Slipinski A."/>
            <person name="Escalona H.E."/>
            <person name="Waterhouse R.M."/>
            <person name="Zwick A."/>
            <person name="Pang H."/>
        </authorList>
    </citation>
    <scope>NUCLEOTIDE SEQUENCE [LARGE SCALE GENOMIC DNA]</scope>
    <source>
        <strain evidence="1">SYSU2018</strain>
    </source>
</reference>
<dbReference type="Proteomes" id="UP001516400">
    <property type="component" value="Unassembled WGS sequence"/>
</dbReference>
<evidence type="ECO:0000313" key="2">
    <source>
        <dbReference type="Proteomes" id="UP001516400"/>
    </source>
</evidence>